<dbReference type="EC" id="4.2.1.17" evidence="2"/>
<sequence>MTSPDTNDIILAERCGPTLVLTLNRQDKRNALETAMYILLEKHIDDALADPQIANLVLRGAGNFFCSGGDLRSLETRAALPVEERAALIQRLHDLVLKLKFCPKPVIAAIEGGAAGAGASLAFAADLIVAASGSYISMAYVKAGLVPDGGGSAFLAQSLPHQLAAEIALFGGRLPIERFQQAGVVNRVVEPGTALQVALELGQQLAEGARASQSAILQLLDGPDQNAFRRQLDREKQLMAIALGGAEAAEGIAAFKEKRAPRFPQPGSA</sequence>
<dbReference type="PANTHER" id="PTHR43459">
    <property type="entry name" value="ENOYL-COA HYDRATASE"/>
    <property type="match status" value="1"/>
</dbReference>
<dbReference type="Pfam" id="PF00378">
    <property type="entry name" value="ECH_1"/>
    <property type="match status" value="1"/>
</dbReference>
<dbReference type="Gene3D" id="1.10.12.10">
    <property type="entry name" value="Lyase 2-enoyl-coa Hydratase, Chain A, domain 2"/>
    <property type="match status" value="1"/>
</dbReference>
<dbReference type="RefSeq" id="WP_149331256.1">
    <property type="nucleotide sequence ID" value="NZ_QOVF01000001.1"/>
</dbReference>
<keyword evidence="3" id="KW-1185">Reference proteome</keyword>
<dbReference type="Gene3D" id="3.90.226.10">
    <property type="entry name" value="2-enoyl-CoA Hydratase, Chain A, domain 1"/>
    <property type="match status" value="1"/>
</dbReference>
<dbReference type="EMBL" id="QOVF01000001">
    <property type="protein sequence ID" value="KAA0696290.1"/>
    <property type="molecule type" value="Genomic_DNA"/>
</dbReference>
<reference evidence="2 3" key="1">
    <citation type="submission" date="2018-07" db="EMBL/GenBank/DDBJ databases">
        <title>Pseudomonas laoshanensis sp. nov., isolated from soil.</title>
        <authorList>
            <person name="Sun J."/>
            <person name="Yu L."/>
            <person name="Wang M."/>
            <person name="Zhang C."/>
        </authorList>
    </citation>
    <scope>NUCLEOTIDE SEQUENCE [LARGE SCALE GENOMIC DNA]</scope>
    <source>
        <strain evidence="2 3">Y22</strain>
    </source>
</reference>
<evidence type="ECO:0000313" key="2">
    <source>
        <dbReference type="EMBL" id="KAA0696290.1"/>
    </source>
</evidence>
<name>A0A7V7GVR1_9GAMM</name>
<dbReference type="AlphaFoldDB" id="A0A7V7GVR1"/>
<evidence type="ECO:0000313" key="3">
    <source>
        <dbReference type="Proteomes" id="UP000463138"/>
    </source>
</evidence>
<dbReference type="InterPro" id="IPR029045">
    <property type="entry name" value="ClpP/crotonase-like_dom_sf"/>
</dbReference>
<organism evidence="2 3">
    <name type="scientific">Halopseudomonas laoshanensis</name>
    <dbReference type="NCBI Taxonomy" id="2268758"/>
    <lineage>
        <taxon>Bacteria</taxon>
        <taxon>Pseudomonadati</taxon>
        <taxon>Pseudomonadota</taxon>
        <taxon>Gammaproteobacteria</taxon>
        <taxon>Pseudomonadales</taxon>
        <taxon>Pseudomonadaceae</taxon>
        <taxon>Halopseudomonas</taxon>
    </lineage>
</organism>
<keyword evidence="2" id="KW-0456">Lyase</keyword>
<dbReference type="InterPro" id="IPR014748">
    <property type="entry name" value="Enoyl-CoA_hydra_C"/>
</dbReference>
<comment type="similarity">
    <text evidence="1">Belongs to the enoyl-CoA hydratase/isomerase family.</text>
</comment>
<dbReference type="PANTHER" id="PTHR43459:SF1">
    <property type="entry name" value="EG:BACN32G11.4 PROTEIN"/>
    <property type="match status" value="1"/>
</dbReference>
<dbReference type="CDD" id="cd06558">
    <property type="entry name" value="crotonase-like"/>
    <property type="match status" value="1"/>
</dbReference>
<dbReference type="Proteomes" id="UP000463138">
    <property type="component" value="Unassembled WGS sequence"/>
</dbReference>
<gene>
    <name evidence="2" type="ORF">DT594_02730</name>
</gene>
<comment type="caution">
    <text evidence="2">The sequence shown here is derived from an EMBL/GenBank/DDBJ whole genome shotgun (WGS) entry which is preliminary data.</text>
</comment>
<accession>A0A7V7GVR1</accession>
<protein>
    <submittedName>
        <fullName evidence="2">Enoyl-CoA hydratase</fullName>
        <ecNumber evidence="2">4.2.1.17</ecNumber>
    </submittedName>
</protein>
<dbReference type="OrthoDB" id="9807606at2"/>
<proteinExistence type="inferred from homology"/>
<evidence type="ECO:0000256" key="1">
    <source>
        <dbReference type="ARBA" id="ARBA00005254"/>
    </source>
</evidence>
<dbReference type="SUPFAM" id="SSF52096">
    <property type="entry name" value="ClpP/crotonase"/>
    <property type="match status" value="1"/>
</dbReference>
<dbReference type="GO" id="GO:0004300">
    <property type="term" value="F:enoyl-CoA hydratase activity"/>
    <property type="evidence" value="ECO:0007669"/>
    <property type="project" value="UniProtKB-EC"/>
</dbReference>
<dbReference type="InterPro" id="IPR001753">
    <property type="entry name" value="Enoyl-CoA_hydra/iso"/>
</dbReference>